<dbReference type="EMBL" id="MHCR01000006">
    <property type="protein sequence ID" value="OGY25863.1"/>
    <property type="molecule type" value="Genomic_DNA"/>
</dbReference>
<organism evidence="1 2">
    <name type="scientific">Candidatus Woykebacteria bacterium RBG_16_39_9b</name>
    <dbReference type="NCBI Taxonomy" id="1802595"/>
    <lineage>
        <taxon>Bacteria</taxon>
        <taxon>Candidatus Woykeibacteriota</taxon>
    </lineage>
</organism>
<dbReference type="SFLD" id="SFLDS00003">
    <property type="entry name" value="Haloacid_Dehalogenase"/>
    <property type="match status" value="1"/>
</dbReference>
<proteinExistence type="predicted"/>
<dbReference type="InterPro" id="IPR023198">
    <property type="entry name" value="PGP-like_dom2"/>
</dbReference>
<dbReference type="InterPro" id="IPR050155">
    <property type="entry name" value="HAD-like_hydrolase_sf"/>
</dbReference>
<dbReference type="GO" id="GO:0006281">
    <property type="term" value="P:DNA repair"/>
    <property type="evidence" value="ECO:0007669"/>
    <property type="project" value="TreeGrafter"/>
</dbReference>
<dbReference type="STRING" id="1802595.A2134_01735"/>
<reference evidence="1 2" key="1">
    <citation type="journal article" date="2016" name="Nat. Commun.">
        <title>Thousands of microbial genomes shed light on interconnected biogeochemical processes in an aquifer system.</title>
        <authorList>
            <person name="Anantharaman K."/>
            <person name="Brown C.T."/>
            <person name="Hug L.A."/>
            <person name="Sharon I."/>
            <person name="Castelle C.J."/>
            <person name="Probst A.J."/>
            <person name="Thomas B.C."/>
            <person name="Singh A."/>
            <person name="Wilkins M.J."/>
            <person name="Karaoz U."/>
            <person name="Brodie E.L."/>
            <person name="Williams K.H."/>
            <person name="Hubbard S.S."/>
            <person name="Banfield J.F."/>
        </authorList>
    </citation>
    <scope>NUCLEOTIDE SEQUENCE [LARGE SCALE GENOMIC DNA]</scope>
</reference>
<name>A0A1G1WDU7_9BACT</name>
<dbReference type="Gene3D" id="1.10.150.240">
    <property type="entry name" value="Putative phosphatase, domain 2"/>
    <property type="match status" value="1"/>
</dbReference>
<comment type="caution">
    <text evidence="1">The sequence shown here is derived from an EMBL/GenBank/DDBJ whole genome shotgun (WGS) entry which is preliminary data.</text>
</comment>
<dbReference type="Pfam" id="PF00702">
    <property type="entry name" value="Hydrolase"/>
    <property type="match status" value="1"/>
</dbReference>
<dbReference type="Gene3D" id="3.40.50.1000">
    <property type="entry name" value="HAD superfamily/HAD-like"/>
    <property type="match status" value="1"/>
</dbReference>
<evidence type="ECO:0000313" key="1">
    <source>
        <dbReference type="EMBL" id="OGY25863.1"/>
    </source>
</evidence>
<dbReference type="InterPro" id="IPR023214">
    <property type="entry name" value="HAD_sf"/>
</dbReference>
<dbReference type="GO" id="GO:0008967">
    <property type="term" value="F:phosphoglycolate phosphatase activity"/>
    <property type="evidence" value="ECO:0007669"/>
    <property type="project" value="TreeGrafter"/>
</dbReference>
<dbReference type="SFLD" id="SFLDG01129">
    <property type="entry name" value="C1.5:_HAD__Beta-PGM__Phosphata"/>
    <property type="match status" value="1"/>
</dbReference>
<evidence type="ECO:0000313" key="2">
    <source>
        <dbReference type="Proteomes" id="UP000178162"/>
    </source>
</evidence>
<dbReference type="AlphaFoldDB" id="A0A1G1WDU7"/>
<dbReference type="InterPro" id="IPR036412">
    <property type="entry name" value="HAD-like_sf"/>
</dbReference>
<protein>
    <recommendedName>
        <fullName evidence="3">HAD family hydrolase</fullName>
    </recommendedName>
</protein>
<gene>
    <name evidence="1" type="ORF">A2134_01735</name>
</gene>
<sequence length="221" mass="25107">MKKELSPKSLKLAIFDWSGTISDDRQIVYEVNNNIRKRVGIPIVPFEEWLPTTMVNLVEFLQSEGFDYPEEEIKELYEEELALAKKKGLMPRVYPDAIETFKYLVGQGFKITVLSAHPTTHLRSEAKIYGLAPFISLFVGNSTNKSKDLKIMTQRLGVTTGKEAIFGGDTIFDIRAAKENDVLSAAFCSGYHTRERLAAENPDLIFNQLADMRSWLEVRHS</sequence>
<dbReference type="PANTHER" id="PTHR43434:SF1">
    <property type="entry name" value="PHOSPHOGLYCOLATE PHOSPHATASE"/>
    <property type="match status" value="1"/>
</dbReference>
<accession>A0A1G1WDU7</accession>
<dbReference type="PANTHER" id="PTHR43434">
    <property type="entry name" value="PHOSPHOGLYCOLATE PHOSPHATASE"/>
    <property type="match status" value="1"/>
</dbReference>
<dbReference type="Proteomes" id="UP000178162">
    <property type="component" value="Unassembled WGS sequence"/>
</dbReference>
<evidence type="ECO:0008006" key="3">
    <source>
        <dbReference type="Google" id="ProtNLM"/>
    </source>
</evidence>
<dbReference type="SUPFAM" id="SSF56784">
    <property type="entry name" value="HAD-like"/>
    <property type="match status" value="1"/>
</dbReference>